<dbReference type="Pfam" id="PF18557">
    <property type="entry name" value="NepR"/>
    <property type="match status" value="1"/>
</dbReference>
<dbReference type="AlphaFoldDB" id="A0A917V8H9"/>
<name>A0A917V8H9_9HYPH</name>
<dbReference type="EMBL" id="BMMF01000014">
    <property type="protein sequence ID" value="GGK50324.1"/>
    <property type="molecule type" value="Genomic_DNA"/>
</dbReference>
<evidence type="ECO:0000313" key="4">
    <source>
        <dbReference type="Proteomes" id="UP000600449"/>
    </source>
</evidence>
<evidence type="ECO:0000313" key="3">
    <source>
        <dbReference type="EMBL" id="GGK50324.1"/>
    </source>
</evidence>
<gene>
    <name evidence="3" type="ORF">GCM10011322_41630</name>
</gene>
<comment type="caution">
    <text evidence="3">The sequence shown here is derived from an EMBL/GenBank/DDBJ whole genome shotgun (WGS) entry which is preliminary data.</text>
</comment>
<feature type="domain" description="Anti-sigma factor NepR" evidence="2">
    <location>
        <begin position="36"/>
        <end position="68"/>
    </location>
</feature>
<dbReference type="Proteomes" id="UP000600449">
    <property type="component" value="Unassembled WGS sequence"/>
</dbReference>
<dbReference type="InterPro" id="IPR041649">
    <property type="entry name" value="NepR"/>
</dbReference>
<organism evidence="3 4">
    <name type="scientific">Salinarimonas ramus</name>
    <dbReference type="NCBI Taxonomy" id="690164"/>
    <lineage>
        <taxon>Bacteria</taxon>
        <taxon>Pseudomonadati</taxon>
        <taxon>Pseudomonadota</taxon>
        <taxon>Alphaproteobacteria</taxon>
        <taxon>Hyphomicrobiales</taxon>
        <taxon>Salinarimonadaceae</taxon>
        <taxon>Salinarimonas</taxon>
    </lineage>
</organism>
<feature type="region of interest" description="Disordered" evidence="1">
    <location>
        <begin position="1"/>
        <end position="31"/>
    </location>
</feature>
<keyword evidence="4" id="KW-1185">Reference proteome</keyword>
<reference evidence="3 4" key="1">
    <citation type="journal article" date="2014" name="Int. J. Syst. Evol. Microbiol.">
        <title>Complete genome sequence of Corynebacterium casei LMG S-19264T (=DSM 44701T), isolated from a smear-ripened cheese.</title>
        <authorList>
            <consortium name="US DOE Joint Genome Institute (JGI-PGF)"/>
            <person name="Walter F."/>
            <person name="Albersmeier A."/>
            <person name="Kalinowski J."/>
            <person name="Ruckert C."/>
        </authorList>
    </citation>
    <scope>NUCLEOTIDE SEQUENCE [LARGE SCALE GENOMIC DNA]</scope>
    <source>
        <strain evidence="3 4">CGMCC 1.9161</strain>
    </source>
</reference>
<proteinExistence type="predicted"/>
<protein>
    <recommendedName>
        <fullName evidence="2">Anti-sigma factor NepR domain-containing protein</fullName>
    </recommendedName>
</protein>
<accession>A0A917V8H9</accession>
<evidence type="ECO:0000259" key="2">
    <source>
        <dbReference type="Pfam" id="PF18557"/>
    </source>
</evidence>
<feature type="compositionally biased region" description="Basic and acidic residues" evidence="1">
    <location>
        <begin position="16"/>
        <end position="31"/>
    </location>
</feature>
<dbReference type="RefSeq" id="WP_188915181.1">
    <property type="nucleotide sequence ID" value="NZ_BMMF01000014.1"/>
</dbReference>
<evidence type="ECO:0000256" key="1">
    <source>
        <dbReference type="SAM" id="MobiDB-lite"/>
    </source>
</evidence>
<sequence length="75" mass="8457">MKVNKGTGVYELGARAGHEDAPARDTADPRLDRATQARIGDQLRAMYSELLDQPVPDRFVELLAKMDDESRERSR</sequence>